<dbReference type="PROSITE" id="PS51372">
    <property type="entry name" value="PRD_2"/>
    <property type="match status" value="1"/>
</dbReference>
<dbReference type="SUPFAM" id="SSF63520">
    <property type="entry name" value="PTS-regulatory domain, PRD"/>
    <property type="match status" value="1"/>
</dbReference>
<proteinExistence type="predicted"/>
<feature type="domain" description="PRD" evidence="1">
    <location>
        <begin position="111"/>
        <end position="216"/>
    </location>
</feature>
<dbReference type="GO" id="GO:0006355">
    <property type="term" value="P:regulation of DNA-templated transcription"/>
    <property type="evidence" value="ECO:0007669"/>
    <property type="project" value="InterPro"/>
</dbReference>
<reference evidence="2" key="1">
    <citation type="submission" date="2019-08" db="EMBL/GenBank/DDBJ databases">
        <authorList>
            <person name="Kucharzyk K."/>
            <person name="Murdoch R.W."/>
            <person name="Higgins S."/>
            <person name="Loffler F."/>
        </authorList>
    </citation>
    <scope>NUCLEOTIDE SEQUENCE</scope>
</reference>
<dbReference type="Pfam" id="PF00874">
    <property type="entry name" value="PRD"/>
    <property type="match status" value="1"/>
</dbReference>
<dbReference type="GO" id="GO:0009401">
    <property type="term" value="P:phosphoenolpyruvate-dependent sugar phosphotransferase system"/>
    <property type="evidence" value="ECO:0007669"/>
    <property type="project" value="InterPro"/>
</dbReference>
<comment type="caution">
    <text evidence="2">The sequence shown here is derived from an EMBL/GenBank/DDBJ whole genome shotgun (WGS) entry which is preliminary data.</text>
</comment>
<dbReference type="InterPro" id="IPR036662">
    <property type="entry name" value="PTS_EIIA_man-typ_sf"/>
</dbReference>
<evidence type="ECO:0000313" key="2">
    <source>
        <dbReference type="EMBL" id="MPN38457.1"/>
    </source>
</evidence>
<sequence length="218" mass="25402">MKNIESVIIFADLRGLSIFADLIEEKVKMPIKYFEVFTTSMVVEAARLSLLNDITVDQISETISNNRAEQFGLVNYLYQFDDNKENELCKNKREIFIELLINILDTTLTFLNPKKSCAVLIEVLSGIANELNVELDEDIIIKFLFHCSCMIERVIMNKTFHYKEVEQFKISRNEMFNMIDKNFVTVEEIFGIKIGDEEKAYIVEMIDTHYDTVIDTHN</sequence>
<evidence type="ECO:0000259" key="1">
    <source>
        <dbReference type="PROSITE" id="PS51372"/>
    </source>
</evidence>
<dbReference type="EMBL" id="VSSQ01093702">
    <property type="protein sequence ID" value="MPN38457.1"/>
    <property type="molecule type" value="Genomic_DNA"/>
</dbReference>
<gene>
    <name evidence="2" type="ORF">SDC9_185981</name>
</gene>
<dbReference type="InterPro" id="IPR036634">
    <property type="entry name" value="PRD_sf"/>
</dbReference>
<accession>A0A645HHL9</accession>
<dbReference type="Gene3D" id="3.40.50.510">
    <property type="entry name" value="Phosphotransferase system, mannose-type IIA component"/>
    <property type="match status" value="1"/>
</dbReference>
<organism evidence="2">
    <name type="scientific">bioreactor metagenome</name>
    <dbReference type="NCBI Taxonomy" id="1076179"/>
    <lineage>
        <taxon>unclassified sequences</taxon>
        <taxon>metagenomes</taxon>
        <taxon>ecological metagenomes</taxon>
    </lineage>
</organism>
<dbReference type="AlphaFoldDB" id="A0A645HHL9"/>
<name>A0A645HHL9_9ZZZZ</name>
<dbReference type="InterPro" id="IPR011608">
    <property type="entry name" value="PRD"/>
</dbReference>
<dbReference type="GO" id="GO:0016020">
    <property type="term" value="C:membrane"/>
    <property type="evidence" value="ECO:0007669"/>
    <property type="project" value="InterPro"/>
</dbReference>
<dbReference type="Gene3D" id="1.10.1790.10">
    <property type="entry name" value="PRD domain"/>
    <property type="match status" value="1"/>
</dbReference>
<protein>
    <recommendedName>
        <fullName evidence="1">PRD domain-containing protein</fullName>
    </recommendedName>
</protein>